<dbReference type="PANTHER" id="PTHR12919:SF20">
    <property type="entry name" value="SMALL RIBOSOMAL SUBUNIT PROTEIN BS16M"/>
    <property type="match status" value="1"/>
</dbReference>
<dbReference type="InterPro" id="IPR023803">
    <property type="entry name" value="Ribosomal_bS16_dom_sf"/>
</dbReference>
<reference evidence="5" key="1">
    <citation type="submission" date="2014-09" db="EMBL/GenBank/DDBJ databases">
        <title>Genome sequence of the luminous mushroom Mycena chlorophos for searching fungal bioluminescence genes.</title>
        <authorList>
            <person name="Tanaka Y."/>
            <person name="Kasuga D."/>
            <person name="Oba Y."/>
            <person name="Hase S."/>
            <person name="Sato K."/>
            <person name="Oba Y."/>
            <person name="Sakakibara Y."/>
        </authorList>
    </citation>
    <scope>NUCLEOTIDE SEQUENCE</scope>
</reference>
<dbReference type="EMBL" id="DF839580">
    <property type="protein sequence ID" value="GAT44107.1"/>
    <property type="molecule type" value="Genomic_DNA"/>
</dbReference>
<dbReference type="NCBIfam" id="TIGR00002">
    <property type="entry name" value="S16"/>
    <property type="match status" value="1"/>
</dbReference>
<feature type="compositionally biased region" description="Basic and acidic residues" evidence="4">
    <location>
        <begin position="111"/>
        <end position="123"/>
    </location>
</feature>
<keyword evidence="6" id="KW-1185">Reference proteome</keyword>
<proteinExistence type="inferred from homology"/>
<accession>A0ABQ0L0U2</accession>
<evidence type="ECO:0000256" key="2">
    <source>
        <dbReference type="ARBA" id="ARBA00022980"/>
    </source>
</evidence>
<evidence type="ECO:0000313" key="5">
    <source>
        <dbReference type="EMBL" id="GAT44107.1"/>
    </source>
</evidence>
<evidence type="ECO:0000313" key="6">
    <source>
        <dbReference type="Proteomes" id="UP000815677"/>
    </source>
</evidence>
<comment type="similarity">
    <text evidence="1">Belongs to the bacterial ribosomal protein bS16 family.</text>
</comment>
<name>A0ABQ0L0U2_MYCCL</name>
<evidence type="ECO:0000256" key="1">
    <source>
        <dbReference type="ARBA" id="ARBA00006668"/>
    </source>
</evidence>
<dbReference type="GO" id="GO:0005840">
    <property type="term" value="C:ribosome"/>
    <property type="evidence" value="ECO:0007669"/>
    <property type="project" value="UniProtKB-KW"/>
</dbReference>
<dbReference type="Gene3D" id="3.30.1320.10">
    <property type="match status" value="1"/>
</dbReference>
<dbReference type="InterPro" id="IPR000307">
    <property type="entry name" value="Ribosomal_bS16"/>
</dbReference>
<keyword evidence="3" id="KW-0687">Ribonucleoprotein</keyword>
<dbReference type="Proteomes" id="UP000815677">
    <property type="component" value="Unassembled WGS sequence"/>
</dbReference>
<organism evidence="5 6">
    <name type="scientific">Mycena chlorophos</name>
    <name type="common">Agaric fungus</name>
    <name type="synonym">Agaricus chlorophos</name>
    <dbReference type="NCBI Taxonomy" id="658473"/>
    <lineage>
        <taxon>Eukaryota</taxon>
        <taxon>Fungi</taxon>
        <taxon>Dikarya</taxon>
        <taxon>Basidiomycota</taxon>
        <taxon>Agaricomycotina</taxon>
        <taxon>Agaricomycetes</taxon>
        <taxon>Agaricomycetidae</taxon>
        <taxon>Agaricales</taxon>
        <taxon>Marasmiineae</taxon>
        <taxon>Mycenaceae</taxon>
        <taxon>Mycena</taxon>
    </lineage>
</organism>
<evidence type="ECO:0000256" key="4">
    <source>
        <dbReference type="SAM" id="MobiDB-lite"/>
    </source>
</evidence>
<protein>
    <submittedName>
        <fullName evidence="5">Ribosomal protein</fullName>
    </submittedName>
</protein>
<keyword evidence="2 5" id="KW-0689">Ribosomal protein</keyword>
<evidence type="ECO:0000256" key="3">
    <source>
        <dbReference type="ARBA" id="ARBA00023274"/>
    </source>
</evidence>
<gene>
    <name evidence="5" type="ORF">MCHLO_01749</name>
</gene>
<feature type="region of interest" description="Disordered" evidence="4">
    <location>
        <begin position="89"/>
        <end position="123"/>
    </location>
</feature>
<dbReference type="HAMAP" id="MF_00385">
    <property type="entry name" value="Ribosomal_bS16"/>
    <property type="match status" value="1"/>
</dbReference>
<dbReference type="Pfam" id="PF00886">
    <property type="entry name" value="Ribosomal_S16"/>
    <property type="match status" value="1"/>
</dbReference>
<sequence length="123" mass="13820">MPMRIRLAMHGKTHQKVFHLVAIHQRTRRDARPAELLGVYNPHVAPGQTHKTIQWSVDRIRYWLHVGAVPSKSVVKLLELGNILKPGSVYHPHRASSASKPAAAPTPPKLSELRERIAKAEKP</sequence>
<dbReference type="SUPFAM" id="SSF54565">
    <property type="entry name" value="Ribosomal protein S16"/>
    <property type="match status" value="1"/>
</dbReference>
<dbReference type="PANTHER" id="PTHR12919">
    <property type="entry name" value="30S RIBOSOMAL PROTEIN S16"/>
    <property type="match status" value="1"/>
</dbReference>